<evidence type="ECO:0000256" key="2">
    <source>
        <dbReference type="ARBA" id="ARBA00005236"/>
    </source>
</evidence>
<dbReference type="Proteomes" id="UP000585050">
    <property type="component" value="Unassembled WGS sequence"/>
</dbReference>
<dbReference type="AlphaFoldDB" id="A0A7X8SNW9"/>
<evidence type="ECO:0000259" key="8">
    <source>
        <dbReference type="Pfam" id="PF02687"/>
    </source>
</evidence>
<sequence>MLLSFRLAFRNIISSGLRTWLTIITLSLAFVMILFFNSLYMGWEYQGIKDQVNWEFAEGQLIHADYDKMDPFTIESGHGQYSENAHLTPVLIRQANIYPDGRMLPILLKGIASEQDVVKLPTKVLSNSKVPIPVIIGQGMAQDNHLKKGDEILMRWKDKNGTFDAQNVTIVDIFETTVPTVDANQVWIGLEKLNQLTGFHQQATYLLADKEYKHQNIEGWEYESKQELLQPFYDLIEMKKGGSSFLYGILMLIALIAIFDSQVFSVFKRQKEIGTYIALGFTKKRVTFLFTLEGTMYAFIATIVGSAVAIPLIMWLNKVGIPMTSNLEQSRKMGITIDEFIYPLLTPELFFKTIILVVLLSAVISYLPVRKISKMNTVDALKGKK</sequence>
<comment type="similarity">
    <text evidence="2">Belongs to the ABC-4 integral membrane protein family. LolC/E subfamily.</text>
</comment>
<dbReference type="GO" id="GO:0098797">
    <property type="term" value="C:plasma membrane protein complex"/>
    <property type="evidence" value="ECO:0007669"/>
    <property type="project" value="TreeGrafter"/>
</dbReference>
<organism evidence="9 10">
    <name type="scientific">Flammeovirga agarivorans</name>
    <dbReference type="NCBI Taxonomy" id="2726742"/>
    <lineage>
        <taxon>Bacteria</taxon>
        <taxon>Pseudomonadati</taxon>
        <taxon>Bacteroidota</taxon>
        <taxon>Cytophagia</taxon>
        <taxon>Cytophagales</taxon>
        <taxon>Flammeovirgaceae</taxon>
        <taxon>Flammeovirga</taxon>
    </lineage>
</organism>
<keyword evidence="10" id="KW-1185">Reference proteome</keyword>
<dbReference type="EMBL" id="JABAIL010000007">
    <property type="protein sequence ID" value="NLR93689.1"/>
    <property type="molecule type" value="Genomic_DNA"/>
</dbReference>
<evidence type="ECO:0000313" key="9">
    <source>
        <dbReference type="EMBL" id="NLR93689.1"/>
    </source>
</evidence>
<feature type="domain" description="ABC3 transporter permease C-terminal" evidence="8">
    <location>
        <begin position="245"/>
        <end position="376"/>
    </location>
</feature>
<keyword evidence="6 7" id="KW-0472">Membrane</keyword>
<evidence type="ECO:0000313" key="10">
    <source>
        <dbReference type="Proteomes" id="UP000585050"/>
    </source>
</evidence>
<dbReference type="InterPro" id="IPR051447">
    <property type="entry name" value="Lipoprotein-release_system"/>
</dbReference>
<reference evidence="9 10" key="1">
    <citation type="submission" date="2020-04" db="EMBL/GenBank/DDBJ databases">
        <title>Flammeovirga sp. SR4, a novel species isolated from seawater.</title>
        <authorList>
            <person name="Wang X."/>
        </authorList>
    </citation>
    <scope>NUCLEOTIDE SEQUENCE [LARGE SCALE GENOMIC DNA]</scope>
    <source>
        <strain evidence="9 10">SR4</strain>
    </source>
</reference>
<keyword evidence="5 7" id="KW-1133">Transmembrane helix</keyword>
<evidence type="ECO:0000256" key="3">
    <source>
        <dbReference type="ARBA" id="ARBA00022475"/>
    </source>
</evidence>
<accession>A0A7X8SNW9</accession>
<feature type="transmembrane region" description="Helical" evidence="7">
    <location>
        <begin position="288"/>
        <end position="316"/>
    </location>
</feature>
<evidence type="ECO:0000256" key="1">
    <source>
        <dbReference type="ARBA" id="ARBA00004651"/>
    </source>
</evidence>
<dbReference type="GO" id="GO:0044874">
    <property type="term" value="P:lipoprotein localization to outer membrane"/>
    <property type="evidence" value="ECO:0007669"/>
    <property type="project" value="TreeGrafter"/>
</dbReference>
<keyword evidence="3" id="KW-1003">Cell membrane</keyword>
<dbReference type="Pfam" id="PF02687">
    <property type="entry name" value="FtsX"/>
    <property type="match status" value="1"/>
</dbReference>
<evidence type="ECO:0000256" key="5">
    <source>
        <dbReference type="ARBA" id="ARBA00022989"/>
    </source>
</evidence>
<evidence type="ECO:0000256" key="4">
    <source>
        <dbReference type="ARBA" id="ARBA00022692"/>
    </source>
</evidence>
<dbReference type="PANTHER" id="PTHR30489">
    <property type="entry name" value="LIPOPROTEIN-RELEASING SYSTEM TRANSMEMBRANE PROTEIN LOLE"/>
    <property type="match status" value="1"/>
</dbReference>
<feature type="transmembrane region" description="Helical" evidence="7">
    <location>
        <begin position="20"/>
        <end position="43"/>
    </location>
</feature>
<evidence type="ECO:0000256" key="7">
    <source>
        <dbReference type="SAM" id="Phobius"/>
    </source>
</evidence>
<proteinExistence type="inferred from homology"/>
<gene>
    <name evidence="9" type="ORF">HGP29_20990</name>
</gene>
<name>A0A7X8SNW9_9BACT</name>
<keyword evidence="4 7" id="KW-0812">Transmembrane</keyword>
<dbReference type="InterPro" id="IPR003838">
    <property type="entry name" value="ABC3_permease_C"/>
</dbReference>
<evidence type="ECO:0000256" key="6">
    <source>
        <dbReference type="ARBA" id="ARBA00023136"/>
    </source>
</evidence>
<comment type="subcellular location">
    <subcellularLocation>
        <location evidence="1">Cell membrane</location>
        <topology evidence="1">Multi-pass membrane protein</topology>
    </subcellularLocation>
</comment>
<comment type="caution">
    <text evidence="9">The sequence shown here is derived from an EMBL/GenBank/DDBJ whole genome shotgun (WGS) entry which is preliminary data.</text>
</comment>
<feature type="transmembrane region" description="Helical" evidence="7">
    <location>
        <begin position="349"/>
        <end position="369"/>
    </location>
</feature>
<protein>
    <submittedName>
        <fullName evidence="9">ABC transporter permease</fullName>
    </submittedName>
</protein>
<dbReference type="PANTHER" id="PTHR30489:SF0">
    <property type="entry name" value="LIPOPROTEIN-RELEASING SYSTEM TRANSMEMBRANE PROTEIN LOLE"/>
    <property type="match status" value="1"/>
</dbReference>
<feature type="transmembrane region" description="Helical" evidence="7">
    <location>
        <begin position="245"/>
        <end position="267"/>
    </location>
</feature>